<dbReference type="Pfam" id="PF13683">
    <property type="entry name" value="rve_3"/>
    <property type="match status" value="1"/>
</dbReference>
<dbReference type="SUPFAM" id="SSF46689">
    <property type="entry name" value="Homeodomain-like"/>
    <property type="match status" value="1"/>
</dbReference>
<feature type="domain" description="Integrase catalytic" evidence="1">
    <location>
        <begin position="131"/>
        <end position="304"/>
    </location>
</feature>
<proteinExistence type="predicted"/>
<dbReference type="AlphaFoldDB" id="A0A6J6D6P6"/>
<dbReference type="Gene3D" id="3.30.420.10">
    <property type="entry name" value="Ribonuclease H-like superfamily/Ribonuclease H"/>
    <property type="match status" value="1"/>
</dbReference>
<evidence type="ECO:0000313" key="2">
    <source>
        <dbReference type="EMBL" id="CAB4559472.1"/>
    </source>
</evidence>
<dbReference type="InterPro" id="IPR012337">
    <property type="entry name" value="RNaseH-like_sf"/>
</dbReference>
<reference evidence="2" key="1">
    <citation type="submission" date="2020-05" db="EMBL/GenBank/DDBJ databases">
        <authorList>
            <person name="Chiriac C."/>
            <person name="Salcher M."/>
            <person name="Ghai R."/>
            <person name="Kavagutti S V."/>
        </authorList>
    </citation>
    <scope>NUCLEOTIDE SEQUENCE</scope>
</reference>
<evidence type="ECO:0000259" key="1">
    <source>
        <dbReference type="PROSITE" id="PS50994"/>
    </source>
</evidence>
<dbReference type="SUPFAM" id="SSF53098">
    <property type="entry name" value="Ribonuclease H-like"/>
    <property type="match status" value="1"/>
</dbReference>
<dbReference type="GO" id="GO:0003676">
    <property type="term" value="F:nucleic acid binding"/>
    <property type="evidence" value="ECO:0007669"/>
    <property type="project" value="InterPro"/>
</dbReference>
<dbReference type="InterPro" id="IPR009057">
    <property type="entry name" value="Homeodomain-like_sf"/>
</dbReference>
<dbReference type="GO" id="GO:0015074">
    <property type="term" value="P:DNA integration"/>
    <property type="evidence" value="ECO:0007669"/>
    <property type="project" value="InterPro"/>
</dbReference>
<name>A0A6J6D6P6_9ZZZZ</name>
<dbReference type="InterPro" id="IPR036397">
    <property type="entry name" value="RNaseH_sf"/>
</dbReference>
<protein>
    <submittedName>
        <fullName evidence="2">Unannotated protein</fullName>
    </submittedName>
</protein>
<dbReference type="EMBL" id="CAEZTD010000036">
    <property type="protein sequence ID" value="CAB4559472.1"/>
    <property type="molecule type" value="Genomic_DNA"/>
</dbReference>
<organism evidence="2">
    <name type="scientific">freshwater metagenome</name>
    <dbReference type="NCBI Taxonomy" id="449393"/>
    <lineage>
        <taxon>unclassified sequences</taxon>
        <taxon>metagenomes</taxon>
        <taxon>ecological metagenomes</taxon>
    </lineage>
</organism>
<gene>
    <name evidence="2" type="ORF">UFOPK1591_00630</name>
</gene>
<dbReference type="PANTHER" id="PTHR35004">
    <property type="entry name" value="TRANSPOSASE RV3428C-RELATED"/>
    <property type="match status" value="1"/>
</dbReference>
<dbReference type="PROSITE" id="PS50994">
    <property type="entry name" value="INTEGRASE"/>
    <property type="match status" value="1"/>
</dbReference>
<accession>A0A6J6D6P6</accession>
<dbReference type="InterPro" id="IPR001584">
    <property type="entry name" value="Integrase_cat-core"/>
</dbReference>
<sequence>MNKARLIITAINVEKISQGEAARRYGVSQSWVSKLLTRYKHEGEAAFTPKTKRPHTTPTATPQSTIDLIHKIRLALTTAGHDAGAHTIAWHLHTHHNITTHPTTIWRYLKKNGAITPQPQKRPRSSYIRFQADLPNETWQSDFTHFRLATGEDTEIITWLDDHSRYALHVSCHHRITAKIVLNTFQKTTQTHGEPASTLTDNGMVFTTKLAAGRRGLNSHNALEAHLAKQGIRQKNSTPGHPTTCGKVERFQQTMKKWLRQQTPANNLEDLQNHINTFITDYNHHRPHRSLARHTPAATYEALSKATPNPATLNTESRVRYDKVDGTGSISFRHAGKMHHIGIGRHYKNTRVIMLVDGQEIRIVDQQTGELLRELTLDTSRDYQRQK</sequence>
<dbReference type="PANTHER" id="PTHR35004:SF7">
    <property type="entry name" value="INTEGRASE PROTEIN"/>
    <property type="match status" value="1"/>
</dbReference>